<gene>
    <name evidence="2" type="ORF">AAES_63731</name>
</gene>
<feature type="compositionally biased region" description="Basic and acidic residues" evidence="1">
    <location>
        <begin position="22"/>
        <end position="32"/>
    </location>
</feature>
<protein>
    <submittedName>
        <fullName evidence="2">Uncharacterized protein</fullName>
    </submittedName>
</protein>
<evidence type="ECO:0000256" key="1">
    <source>
        <dbReference type="SAM" id="MobiDB-lite"/>
    </source>
</evidence>
<dbReference type="Proteomes" id="UP000051836">
    <property type="component" value="Unassembled WGS sequence"/>
</dbReference>
<reference evidence="2 3" key="1">
    <citation type="submission" date="2015-10" db="EMBL/GenBank/DDBJ databases">
        <authorList>
            <person name="Gilbert D.G."/>
        </authorList>
    </citation>
    <scope>NUCLEOTIDE SEQUENCE [LARGE SCALE GENOMIC DNA]</scope>
    <source>
        <strain evidence="2">FVVF132</strain>
    </source>
</reference>
<evidence type="ECO:0000313" key="2">
    <source>
        <dbReference type="EMBL" id="KQK83082.1"/>
    </source>
</evidence>
<feature type="region of interest" description="Disordered" evidence="1">
    <location>
        <begin position="1"/>
        <end position="55"/>
    </location>
</feature>
<proteinExistence type="predicted"/>
<feature type="compositionally biased region" description="Polar residues" evidence="1">
    <location>
        <begin position="39"/>
        <end position="52"/>
    </location>
</feature>
<dbReference type="EMBL" id="LMAW01001625">
    <property type="protein sequence ID" value="KQK83082.1"/>
    <property type="molecule type" value="Genomic_DNA"/>
</dbReference>
<organism evidence="2 3">
    <name type="scientific">Amazona aestiva</name>
    <name type="common">Blue-fronted Amazon parrot</name>
    <dbReference type="NCBI Taxonomy" id="12930"/>
    <lineage>
        <taxon>Eukaryota</taxon>
        <taxon>Metazoa</taxon>
        <taxon>Chordata</taxon>
        <taxon>Craniata</taxon>
        <taxon>Vertebrata</taxon>
        <taxon>Euteleostomi</taxon>
        <taxon>Archelosauria</taxon>
        <taxon>Archosauria</taxon>
        <taxon>Dinosauria</taxon>
        <taxon>Saurischia</taxon>
        <taxon>Theropoda</taxon>
        <taxon>Coelurosauria</taxon>
        <taxon>Aves</taxon>
        <taxon>Neognathae</taxon>
        <taxon>Neoaves</taxon>
        <taxon>Telluraves</taxon>
        <taxon>Australaves</taxon>
        <taxon>Psittaciformes</taxon>
        <taxon>Psittacidae</taxon>
        <taxon>Amazona</taxon>
    </lineage>
</organism>
<name>A0A0Q3UTD1_AMAAE</name>
<comment type="caution">
    <text evidence="2">The sequence shown here is derived from an EMBL/GenBank/DDBJ whole genome shotgun (WGS) entry which is preliminary data.</text>
</comment>
<sequence>MPGGKKGKTSAMSYQNAGMRKMQGDNRKDPDGKGGPGKENQQGLRFQKSNPWRSELRKRLIKYEKQEDIDGLPDAELFRKLALHEAKKHNSSNPIDPGSKAQQ</sequence>
<evidence type="ECO:0000313" key="3">
    <source>
        <dbReference type="Proteomes" id="UP000051836"/>
    </source>
</evidence>
<keyword evidence="3" id="KW-1185">Reference proteome</keyword>
<dbReference type="AlphaFoldDB" id="A0A0Q3UTD1"/>
<accession>A0A0Q3UTD1</accession>
<dbReference type="OrthoDB" id="9176391at2759"/>